<dbReference type="InterPro" id="IPR049117">
    <property type="entry name" value="pulA_all-beta"/>
</dbReference>
<dbReference type="InterPro" id="IPR011840">
    <property type="entry name" value="PulA_typeI"/>
</dbReference>
<dbReference type="EMBL" id="JBHTCE010000002">
    <property type="protein sequence ID" value="MFC7390867.1"/>
    <property type="molecule type" value="Genomic_DNA"/>
</dbReference>
<dbReference type="GO" id="GO:0051060">
    <property type="term" value="F:pullulanase activity"/>
    <property type="evidence" value="ECO:0007669"/>
    <property type="project" value="UniProtKB-EC"/>
</dbReference>
<dbReference type="Pfam" id="PF00128">
    <property type="entry name" value="Alpha-amylase"/>
    <property type="match status" value="1"/>
</dbReference>
<proteinExistence type="inferred from homology"/>
<evidence type="ECO:0000256" key="2">
    <source>
        <dbReference type="SAM" id="Phobius"/>
    </source>
</evidence>
<dbReference type="InterPro" id="IPR013780">
    <property type="entry name" value="Glyco_hydro_b"/>
</dbReference>
<comment type="caution">
    <text evidence="4">The sequence shown here is derived from an EMBL/GenBank/DDBJ whole genome shotgun (WGS) entry which is preliminary data.</text>
</comment>
<keyword evidence="4" id="KW-0326">Glycosidase</keyword>
<dbReference type="SUPFAM" id="SSF51445">
    <property type="entry name" value="(Trans)glycosidases"/>
    <property type="match status" value="1"/>
</dbReference>
<dbReference type="EC" id="3.2.1.41" evidence="4"/>
<feature type="transmembrane region" description="Helical" evidence="2">
    <location>
        <begin position="639"/>
        <end position="656"/>
    </location>
</feature>
<dbReference type="Pfam" id="PF02922">
    <property type="entry name" value="CBM_48"/>
    <property type="match status" value="1"/>
</dbReference>
<keyword evidence="4" id="KW-0378">Hydrolase</keyword>
<dbReference type="InterPro" id="IPR017853">
    <property type="entry name" value="GH"/>
</dbReference>
<protein>
    <submittedName>
        <fullName evidence="4">Type I pullulanase</fullName>
        <ecNumber evidence="4">3.2.1.41</ecNumber>
    </submittedName>
</protein>
<dbReference type="Proteomes" id="UP001596439">
    <property type="component" value="Unassembled WGS sequence"/>
</dbReference>
<evidence type="ECO:0000256" key="1">
    <source>
        <dbReference type="ARBA" id="ARBA00008061"/>
    </source>
</evidence>
<dbReference type="Gene3D" id="2.60.40.1180">
    <property type="entry name" value="Golgi alpha-mannosidase II"/>
    <property type="match status" value="1"/>
</dbReference>
<dbReference type="CDD" id="cd02860">
    <property type="entry name" value="E_set_Pullulanase"/>
    <property type="match status" value="1"/>
</dbReference>
<comment type="similarity">
    <text evidence="1">Belongs to the glycosyl hydrolase 13 family.</text>
</comment>
<dbReference type="PANTHER" id="PTHR43002">
    <property type="entry name" value="GLYCOGEN DEBRANCHING ENZYME"/>
    <property type="match status" value="1"/>
</dbReference>
<keyword evidence="2" id="KW-0472">Membrane</keyword>
<gene>
    <name evidence="4" type="primary">pulA</name>
    <name evidence="4" type="ORF">ACFQO8_11995</name>
</gene>
<accession>A0ABW2PNK5</accession>
<keyword evidence="2" id="KW-0812">Transmembrane</keyword>
<keyword evidence="5" id="KW-1185">Reference proteome</keyword>
<dbReference type="NCBIfam" id="TIGR02104">
    <property type="entry name" value="pulA_typeI"/>
    <property type="match status" value="1"/>
</dbReference>
<dbReference type="Gene3D" id="2.60.40.10">
    <property type="entry name" value="Immunoglobulins"/>
    <property type="match status" value="1"/>
</dbReference>
<dbReference type="Pfam" id="PF21653">
    <property type="entry name" value="pulA_all-beta"/>
    <property type="match status" value="1"/>
</dbReference>
<dbReference type="InterPro" id="IPR013783">
    <property type="entry name" value="Ig-like_fold"/>
</dbReference>
<dbReference type="SMART" id="SM00642">
    <property type="entry name" value="Aamy"/>
    <property type="match status" value="1"/>
</dbReference>
<sequence>MERTMDQHTHADLDHVAYHGKDLGVTFKGEQIRLRVWSPVAEQMSVKLYRTARARKFERLELEPAEKGTWVIELDRALFEGQFYVFEAMIDGKKVESLDPYAKVVGVNGKRGCLLDPASLNPDHWIKERPLFNSSQEAVIYEAHVRDLTSHPESGATHRGKFLGMTETGTTTTSGYPTGLDYITSLGITHLQLMPFFDYGSVNESRESEDNYNWGYDPVHYFAVEGSYASSADDPATRIIELKAMIQALHDRGIRVIMDVVFNHTHDALTTPLGQFVPDYYYRLNEYGTLADGSACGNDTASERTMMRKLMVECVTYWAKEFMIDGFRFDLMGLHDVKTMNQIRKALDRVDPSILVIGEGWDLDTPLPVRKKANQHNAHKMPRIAQFNDGIRDGVRGDVFIEDLPGWVSGNTDMTADVKRGIAGGITSQSFADEPNQVVNYVECHDNLTLWDKLSVTNPEDDETTRRRRHRLATSIVLLGQGIPFLHSGQEFFRTKDGDENSFNSGEVVNRVDWTRAEQEAPSVEYVKGLLRLRKQYPLFRLENTEQIRKHLRFFDEEEGVIAFELSRHIEGYVERHVVYHNALEEAVEVKLPSGKFEVNVEDHTVNLTAPRQIEDRHMTVAPLSTLVVTERRPDYSKYAVAGGAALAVLGGLWYVSKKRKRKEQ</sequence>
<dbReference type="InterPro" id="IPR004193">
    <property type="entry name" value="Glyco_hydro_13_N"/>
</dbReference>
<keyword evidence="2" id="KW-1133">Transmembrane helix</keyword>
<dbReference type="Gene3D" id="3.20.20.80">
    <property type="entry name" value="Glycosidases"/>
    <property type="match status" value="1"/>
</dbReference>
<organism evidence="4 5">
    <name type="scientific">Exiguobacterium aestuarii</name>
    <dbReference type="NCBI Taxonomy" id="273527"/>
    <lineage>
        <taxon>Bacteria</taxon>
        <taxon>Bacillati</taxon>
        <taxon>Bacillota</taxon>
        <taxon>Bacilli</taxon>
        <taxon>Bacillales</taxon>
        <taxon>Bacillales Family XII. Incertae Sedis</taxon>
        <taxon>Exiguobacterium</taxon>
    </lineage>
</organism>
<reference evidence="5" key="1">
    <citation type="journal article" date="2019" name="Int. J. Syst. Evol. Microbiol.">
        <title>The Global Catalogue of Microorganisms (GCM) 10K type strain sequencing project: providing services to taxonomists for standard genome sequencing and annotation.</title>
        <authorList>
            <consortium name="The Broad Institute Genomics Platform"/>
            <consortium name="The Broad Institute Genome Sequencing Center for Infectious Disease"/>
            <person name="Wu L."/>
            <person name="Ma J."/>
        </authorList>
    </citation>
    <scope>NUCLEOTIDE SEQUENCE [LARGE SCALE GENOMIC DNA]</scope>
    <source>
        <strain evidence="5">CCUG 55590</strain>
    </source>
</reference>
<evidence type="ECO:0000313" key="4">
    <source>
        <dbReference type="EMBL" id="MFC7390867.1"/>
    </source>
</evidence>
<dbReference type="RefSeq" id="WP_214790381.1">
    <property type="nucleotide sequence ID" value="NZ_JANIEL010000034.1"/>
</dbReference>
<evidence type="ECO:0000313" key="5">
    <source>
        <dbReference type="Proteomes" id="UP001596439"/>
    </source>
</evidence>
<evidence type="ECO:0000259" key="3">
    <source>
        <dbReference type="SMART" id="SM00642"/>
    </source>
</evidence>
<name>A0ABW2PNK5_9BACL</name>
<feature type="domain" description="Glycosyl hydrolase family 13 catalytic" evidence="3">
    <location>
        <begin position="170"/>
        <end position="534"/>
    </location>
</feature>
<dbReference type="SUPFAM" id="SSF81296">
    <property type="entry name" value="E set domains"/>
    <property type="match status" value="1"/>
</dbReference>
<dbReference type="CDD" id="cd11341">
    <property type="entry name" value="AmyAc_Pullulanase_LD-like"/>
    <property type="match status" value="1"/>
</dbReference>
<dbReference type="InterPro" id="IPR006047">
    <property type="entry name" value="GH13_cat_dom"/>
</dbReference>
<dbReference type="InterPro" id="IPR014756">
    <property type="entry name" value="Ig_E-set"/>
</dbReference>